<dbReference type="AlphaFoldDB" id="A0A0C2FM83"/>
<name>A0A0C2FM83_9BILA</name>
<evidence type="ECO:0000313" key="2">
    <source>
        <dbReference type="EMBL" id="KIH49710.1"/>
    </source>
</evidence>
<gene>
    <name evidence="2" type="ORF">ANCDUO_20215</name>
</gene>
<evidence type="ECO:0000313" key="3">
    <source>
        <dbReference type="Proteomes" id="UP000054047"/>
    </source>
</evidence>
<feature type="coiled-coil region" evidence="1">
    <location>
        <begin position="37"/>
        <end position="64"/>
    </location>
</feature>
<proteinExistence type="predicted"/>
<keyword evidence="1" id="KW-0175">Coiled coil</keyword>
<dbReference type="Proteomes" id="UP000054047">
    <property type="component" value="Unassembled WGS sequence"/>
</dbReference>
<accession>A0A0C2FM83</accession>
<evidence type="ECO:0000256" key="1">
    <source>
        <dbReference type="SAM" id="Coils"/>
    </source>
</evidence>
<sequence length="84" mass="9543">MLDTDLAIARKDMEMYKNTIASMAKAQDDAQTLASQEGHLKQQLEDALEELSVVKKERQQARDELTSKDKMLKKAMDAVTKLEM</sequence>
<keyword evidence="3" id="KW-1185">Reference proteome</keyword>
<organism evidence="2 3">
    <name type="scientific">Ancylostoma duodenale</name>
    <dbReference type="NCBI Taxonomy" id="51022"/>
    <lineage>
        <taxon>Eukaryota</taxon>
        <taxon>Metazoa</taxon>
        <taxon>Ecdysozoa</taxon>
        <taxon>Nematoda</taxon>
        <taxon>Chromadorea</taxon>
        <taxon>Rhabditida</taxon>
        <taxon>Rhabditina</taxon>
        <taxon>Rhabditomorpha</taxon>
        <taxon>Strongyloidea</taxon>
        <taxon>Ancylostomatidae</taxon>
        <taxon>Ancylostomatinae</taxon>
        <taxon>Ancylostoma</taxon>
    </lineage>
</organism>
<protein>
    <submittedName>
        <fullName evidence="2">Uncharacterized protein</fullName>
    </submittedName>
</protein>
<dbReference type="OrthoDB" id="5873639at2759"/>
<reference evidence="2 3" key="1">
    <citation type="submission" date="2013-12" db="EMBL/GenBank/DDBJ databases">
        <title>Draft genome of the parsitic nematode Ancylostoma duodenale.</title>
        <authorList>
            <person name="Mitreva M."/>
        </authorList>
    </citation>
    <scope>NUCLEOTIDE SEQUENCE [LARGE SCALE GENOMIC DNA]</scope>
    <source>
        <strain evidence="2 3">Zhejiang</strain>
    </source>
</reference>
<dbReference type="EMBL" id="KN752269">
    <property type="protein sequence ID" value="KIH49710.1"/>
    <property type="molecule type" value="Genomic_DNA"/>
</dbReference>